<feature type="transmembrane region" description="Helical" evidence="2">
    <location>
        <begin position="499"/>
        <end position="519"/>
    </location>
</feature>
<evidence type="ECO:0000256" key="1">
    <source>
        <dbReference type="SAM" id="MobiDB-lite"/>
    </source>
</evidence>
<accession>A0A9P6AVZ4</accession>
<dbReference type="OrthoDB" id="3259324at2759"/>
<comment type="caution">
    <text evidence="3">The sequence shown here is derived from an EMBL/GenBank/DDBJ whole genome shotgun (WGS) entry which is preliminary data.</text>
</comment>
<evidence type="ECO:0000313" key="3">
    <source>
        <dbReference type="EMBL" id="KAF9512936.1"/>
    </source>
</evidence>
<sequence length="528" mass="57601">MPEHEGAGEALPQVAGASVSAERRVRSLSSSTATSQSEDAYGSTAALVLVPDDPELFLGFDDDAEDFLSSGSSSQYLSDSVPGLAPLPVYTLMLLLVTPSLLLGARLLLSALRADGYGFSPIPLGIAWFALFALLAGFFSNHIWIMLGRYMRKWSIEEVVAHALIGGGGRRNGSRETWRKRLSKLTSISLAGLSVLGCVIYLREAVDVLLTYSIGPRLLGRTVATFGSSIILFPFLMSSVIAAKRMLAVALVSVSAYIVMVILMIADSPMEKPSQPTRRGPFGNIDAFALNWEGFGTLAFAAASPLFTYPLYMSRVSSLTPIDTAQKYRRIPYSVLLFMSAILSCLLLLPLFLVAIKSTSPNPVLSSLALLCGLPPIWSISLSPRLPSGRMHPNASGWRYALWMLIVLFAIAIPPVVARIARHIFILSILLLAYVIPAFLHIIVHTFRPPLSILISVDDDEAVHTDGVPRTGDGRDSDPDSLLRRKERSLQRKRLGRRIAWDLGVWLLLTPVGITLGVWETGRLFGRW</sequence>
<dbReference type="AlphaFoldDB" id="A0A9P6AVZ4"/>
<proteinExistence type="predicted"/>
<feature type="compositionally biased region" description="Low complexity" evidence="1">
    <location>
        <begin position="27"/>
        <end position="37"/>
    </location>
</feature>
<dbReference type="EMBL" id="MU128980">
    <property type="protein sequence ID" value="KAF9512936.1"/>
    <property type="molecule type" value="Genomic_DNA"/>
</dbReference>
<evidence type="ECO:0000313" key="4">
    <source>
        <dbReference type="Proteomes" id="UP000886523"/>
    </source>
</evidence>
<keyword evidence="2" id="KW-0472">Membrane</keyword>
<keyword evidence="4" id="KW-1185">Reference proteome</keyword>
<dbReference type="Proteomes" id="UP000886523">
    <property type="component" value="Unassembled WGS sequence"/>
</dbReference>
<feature type="transmembrane region" description="Helical" evidence="2">
    <location>
        <begin position="87"/>
        <end position="105"/>
    </location>
</feature>
<name>A0A9P6AVZ4_9AGAM</name>
<feature type="transmembrane region" description="Helical" evidence="2">
    <location>
        <begin position="400"/>
        <end position="418"/>
    </location>
</feature>
<gene>
    <name evidence="3" type="ORF">BS47DRAFT_1485979</name>
</gene>
<feature type="transmembrane region" description="Helical" evidence="2">
    <location>
        <begin position="125"/>
        <end position="147"/>
    </location>
</feature>
<feature type="transmembrane region" description="Helical" evidence="2">
    <location>
        <begin position="424"/>
        <end position="444"/>
    </location>
</feature>
<feature type="transmembrane region" description="Helical" evidence="2">
    <location>
        <begin position="247"/>
        <end position="266"/>
    </location>
</feature>
<evidence type="ECO:0000256" key="2">
    <source>
        <dbReference type="SAM" id="Phobius"/>
    </source>
</evidence>
<keyword evidence="2" id="KW-0812">Transmembrane</keyword>
<feature type="transmembrane region" description="Helical" evidence="2">
    <location>
        <begin position="333"/>
        <end position="356"/>
    </location>
</feature>
<keyword evidence="2" id="KW-1133">Transmembrane helix</keyword>
<feature type="transmembrane region" description="Helical" evidence="2">
    <location>
        <begin position="185"/>
        <end position="202"/>
    </location>
</feature>
<reference evidence="3" key="1">
    <citation type="journal article" date="2020" name="Nat. Commun.">
        <title>Large-scale genome sequencing of mycorrhizal fungi provides insights into the early evolution of symbiotic traits.</title>
        <authorList>
            <person name="Miyauchi S."/>
            <person name="Kiss E."/>
            <person name="Kuo A."/>
            <person name="Drula E."/>
            <person name="Kohler A."/>
            <person name="Sanchez-Garcia M."/>
            <person name="Morin E."/>
            <person name="Andreopoulos B."/>
            <person name="Barry K.W."/>
            <person name="Bonito G."/>
            <person name="Buee M."/>
            <person name="Carver A."/>
            <person name="Chen C."/>
            <person name="Cichocki N."/>
            <person name="Clum A."/>
            <person name="Culley D."/>
            <person name="Crous P.W."/>
            <person name="Fauchery L."/>
            <person name="Girlanda M."/>
            <person name="Hayes R.D."/>
            <person name="Keri Z."/>
            <person name="LaButti K."/>
            <person name="Lipzen A."/>
            <person name="Lombard V."/>
            <person name="Magnuson J."/>
            <person name="Maillard F."/>
            <person name="Murat C."/>
            <person name="Nolan M."/>
            <person name="Ohm R.A."/>
            <person name="Pangilinan J."/>
            <person name="Pereira M.F."/>
            <person name="Perotto S."/>
            <person name="Peter M."/>
            <person name="Pfister S."/>
            <person name="Riley R."/>
            <person name="Sitrit Y."/>
            <person name="Stielow J.B."/>
            <person name="Szollosi G."/>
            <person name="Zifcakova L."/>
            <person name="Stursova M."/>
            <person name="Spatafora J.W."/>
            <person name="Tedersoo L."/>
            <person name="Vaario L.M."/>
            <person name="Yamada A."/>
            <person name="Yan M."/>
            <person name="Wang P."/>
            <person name="Xu J."/>
            <person name="Bruns T."/>
            <person name="Baldrian P."/>
            <person name="Vilgalys R."/>
            <person name="Dunand C."/>
            <person name="Henrissat B."/>
            <person name="Grigoriev I.V."/>
            <person name="Hibbett D."/>
            <person name="Nagy L.G."/>
            <person name="Martin F.M."/>
        </authorList>
    </citation>
    <scope>NUCLEOTIDE SEQUENCE</scope>
    <source>
        <strain evidence="3">UP504</strain>
    </source>
</reference>
<protein>
    <submittedName>
        <fullName evidence="3">Uncharacterized protein</fullName>
    </submittedName>
</protein>
<organism evidence="3 4">
    <name type="scientific">Hydnum rufescens UP504</name>
    <dbReference type="NCBI Taxonomy" id="1448309"/>
    <lineage>
        <taxon>Eukaryota</taxon>
        <taxon>Fungi</taxon>
        <taxon>Dikarya</taxon>
        <taxon>Basidiomycota</taxon>
        <taxon>Agaricomycotina</taxon>
        <taxon>Agaricomycetes</taxon>
        <taxon>Cantharellales</taxon>
        <taxon>Hydnaceae</taxon>
        <taxon>Hydnum</taxon>
    </lineage>
</organism>
<feature type="region of interest" description="Disordered" evidence="1">
    <location>
        <begin position="1"/>
        <end position="37"/>
    </location>
</feature>
<feature type="transmembrane region" description="Helical" evidence="2">
    <location>
        <begin position="294"/>
        <end position="312"/>
    </location>
</feature>
<feature type="transmembrane region" description="Helical" evidence="2">
    <location>
        <begin position="222"/>
        <end position="240"/>
    </location>
</feature>